<dbReference type="AlphaFoldDB" id="A0A9N9N408"/>
<evidence type="ECO:0000313" key="2">
    <source>
        <dbReference type="Proteomes" id="UP000789396"/>
    </source>
</evidence>
<feature type="non-terminal residue" evidence="1">
    <location>
        <position position="1"/>
    </location>
</feature>
<evidence type="ECO:0000313" key="1">
    <source>
        <dbReference type="EMBL" id="CAG8699505.1"/>
    </source>
</evidence>
<feature type="non-terminal residue" evidence="1">
    <location>
        <position position="138"/>
    </location>
</feature>
<protein>
    <submittedName>
        <fullName evidence="1">11351_t:CDS:1</fullName>
    </submittedName>
</protein>
<dbReference type="Proteomes" id="UP000789396">
    <property type="component" value="Unassembled WGS sequence"/>
</dbReference>
<comment type="caution">
    <text evidence="1">The sequence shown here is derived from an EMBL/GenBank/DDBJ whole genome shotgun (WGS) entry which is preliminary data.</text>
</comment>
<proteinExistence type="predicted"/>
<sequence>FFPELVQIQIYLEDLSLYKKYYNQLVISDFLQQVLLDVNYSQFYKNKQNKVHYLNFEDELVEKHTRTEHEKNTCEIGIQTDEISMQVNKKTRDIGIQVFDNTLYTFESYHLQVQLNIKLNEIEDLKKRLEYAYNYVVE</sequence>
<dbReference type="OrthoDB" id="2448326at2759"/>
<accession>A0A9N9N408</accession>
<dbReference type="EMBL" id="CAJVPZ010020274">
    <property type="protein sequence ID" value="CAG8699505.1"/>
    <property type="molecule type" value="Genomic_DNA"/>
</dbReference>
<reference evidence="1" key="1">
    <citation type="submission" date="2021-06" db="EMBL/GenBank/DDBJ databases">
        <authorList>
            <person name="Kallberg Y."/>
            <person name="Tangrot J."/>
            <person name="Rosling A."/>
        </authorList>
    </citation>
    <scope>NUCLEOTIDE SEQUENCE</scope>
    <source>
        <strain evidence="1">IN212</strain>
    </source>
</reference>
<name>A0A9N9N408_9GLOM</name>
<organism evidence="1 2">
    <name type="scientific">Racocetra fulgida</name>
    <dbReference type="NCBI Taxonomy" id="60492"/>
    <lineage>
        <taxon>Eukaryota</taxon>
        <taxon>Fungi</taxon>
        <taxon>Fungi incertae sedis</taxon>
        <taxon>Mucoromycota</taxon>
        <taxon>Glomeromycotina</taxon>
        <taxon>Glomeromycetes</taxon>
        <taxon>Diversisporales</taxon>
        <taxon>Gigasporaceae</taxon>
        <taxon>Racocetra</taxon>
    </lineage>
</organism>
<gene>
    <name evidence="1" type="ORF">RFULGI_LOCUS10347</name>
</gene>
<keyword evidence="2" id="KW-1185">Reference proteome</keyword>